<evidence type="ECO:0000259" key="7">
    <source>
        <dbReference type="Pfam" id="PF10035"/>
    </source>
</evidence>
<evidence type="ECO:0000256" key="2">
    <source>
        <dbReference type="ARBA" id="ARBA00022475"/>
    </source>
</evidence>
<dbReference type="Pfam" id="PF02588">
    <property type="entry name" value="YitT_membrane"/>
    <property type="match status" value="1"/>
</dbReference>
<dbReference type="Proteomes" id="UP000031189">
    <property type="component" value="Unassembled WGS sequence"/>
</dbReference>
<keyword evidence="9" id="KW-1185">Reference proteome</keyword>
<dbReference type="GO" id="GO:0005886">
    <property type="term" value="C:plasma membrane"/>
    <property type="evidence" value="ECO:0007669"/>
    <property type="project" value="UniProtKB-SubCell"/>
</dbReference>
<keyword evidence="2" id="KW-1003">Cell membrane</keyword>
<comment type="caution">
    <text evidence="8">The sequence shown here is derived from an EMBL/GenBank/DDBJ whole genome shotgun (WGS) entry which is preliminary data.</text>
</comment>
<accession>A0A0B3W1C3</accession>
<dbReference type="InterPro" id="IPR003740">
    <property type="entry name" value="YitT"/>
</dbReference>
<keyword evidence="4 6" id="KW-1133">Transmembrane helix</keyword>
<dbReference type="OrthoDB" id="9779786at2"/>
<keyword evidence="3 6" id="KW-0812">Transmembrane</keyword>
<evidence type="ECO:0000313" key="8">
    <source>
        <dbReference type="EMBL" id="KHS56087.1"/>
    </source>
</evidence>
<dbReference type="InterPro" id="IPR051461">
    <property type="entry name" value="UPF0750_membrane"/>
</dbReference>
<evidence type="ECO:0000256" key="1">
    <source>
        <dbReference type="ARBA" id="ARBA00004651"/>
    </source>
</evidence>
<proteinExistence type="predicted"/>
<dbReference type="AlphaFoldDB" id="A0A0B3W1C3"/>
<feature type="transmembrane region" description="Helical" evidence="6">
    <location>
        <begin position="176"/>
        <end position="198"/>
    </location>
</feature>
<feature type="transmembrane region" description="Helical" evidence="6">
    <location>
        <begin position="108"/>
        <end position="129"/>
    </location>
</feature>
<feature type="transmembrane region" description="Helical" evidence="6">
    <location>
        <begin position="50"/>
        <end position="71"/>
    </location>
</feature>
<dbReference type="STRING" id="1577792.QX51_15760"/>
<evidence type="ECO:0000256" key="3">
    <source>
        <dbReference type="ARBA" id="ARBA00022692"/>
    </source>
</evidence>
<protein>
    <submittedName>
        <fullName evidence="8">Membrane protein</fullName>
    </submittedName>
</protein>
<dbReference type="Gene3D" id="3.30.70.120">
    <property type="match status" value="1"/>
</dbReference>
<evidence type="ECO:0000256" key="5">
    <source>
        <dbReference type="ARBA" id="ARBA00023136"/>
    </source>
</evidence>
<evidence type="ECO:0000256" key="6">
    <source>
        <dbReference type="SAM" id="Phobius"/>
    </source>
</evidence>
<evidence type="ECO:0000313" key="9">
    <source>
        <dbReference type="Proteomes" id="UP000031189"/>
    </source>
</evidence>
<dbReference type="PIRSF" id="PIRSF006483">
    <property type="entry name" value="Membrane_protein_YitT"/>
    <property type="match status" value="1"/>
</dbReference>
<reference evidence="8 9" key="1">
    <citation type="submission" date="2014-12" db="EMBL/GenBank/DDBJ databases">
        <title>Draft genome sequence of Terrisporobacter sp. 08-306576, isolated from the blood culture of a bacteremia patient.</title>
        <authorList>
            <person name="Lund L.C."/>
            <person name="Sydenham T.V."/>
            <person name="Hogh S.V."/>
            <person name="Skov M.N."/>
            <person name="Kemp M."/>
            <person name="Justesen U.S."/>
        </authorList>
    </citation>
    <scope>NUCLEOTIDE SEQUENCE [LARGE SCALE GENOMIC DNA]</scope>
    <source>
        <strain evidence="8 9">08-306576</strain>
    </source>
</reference>
<feature type="transmembrane region" description="Helical" evidence="6">
    <location>
        <begin position="12"/>
        <end position="30"/>
    </location>
</feature>
<dbReference type="RefSeq" id="WP_039680860.1">
    <property type="nucleotide sequence ID" value="NZ_JAWGXO010000004.1"/>
</dbReference>
<feature type="transmembrane region" description="Helical" evidence="6">
    <location>
        <begin position="150"/>
        <end position="170"/>
    </location>
</feature>
<organism evidence="8 9">
    <name type="scientific">Terrisporobacter othiniensis</name>
    <dbReference type="NCBI Taxonomy" id="1577792"/>
    <lineage>
        <taxon>Bacteria</taxon>
        <taxon>Bacillati</taxon>
        <taxon>Bacillota</taxon>
        <taxon>Clostridia</taxon>
        <taxon>Peptostreptococcales</taxon>
        <taxon>Peptostreptococcaceae</taxon>
        <taxon>Terrisporobacter</taxon>
    </lineage>
</organism>
<evidence type="ECO:0000256" key="4">
    <source>
        <dbReference type="ARBA" id="ARBA00022989"/>
    </source>
</evidence>
<dbReference type="CDD" id="cd16380">
    <property type="entry name" value="YitT_C"/>
    <property type="match status" value="1"/>
</dbReference>
<comment type="subcellular location">
    <subcellularLocation>
        <location evidence="1">Cell membrane</location>
        <topology evidence="1">Multi-pass membrane protein</topology>
    </subcellularLocation>
</comment>
<sequence length="286" mass="30382">MKNNLKNIITEALGMIIGCILASIGINMFFSPYTIAPGGLSGLSVVLSKISGLSVSAIMLIMGIPLIIFSIKILGKKDALKTLIGMLLLSTCLKLTSSFSQITVTNDVLLSAITGAILLGLGLGIIFRVDGSTGGTDLIALMVNKAIPSIPLSKCLVFIDGLVVISSGLVNKNLETGLYSAISLYVIVKMVDFIVAGFDYSKSFMIITNEEEALKNAIVNDIKRGITILDGKGGYTDNSKSVLIVVVNKKQEVHLKKLIKKVDKNAFIIVSDVHEVFGEGFTPISA</sequence>
<dbReference type="InterPro" id="IPR019264">
    <property type="entry name" value="DUF2179"/>
</dbReference>
<dbReference type="InterPro" id="IPR015867">
    <property type="entry name" value="N-reg_PII/ATP_PRibTrfase_C"/>
</dbReference>
<dbReference type="Pfam" id="PF10035">
    <property type="entry name" value="DUF2179"/>
    <property type="match status" value="1"/>
</dbReference>
<dbReference type="PANTHER" id="PTHR33545:SF9">
    <property type="entry name" value="UPF0750 MEMBRANE PROTEIN YITE"/>
    <property type="match status" value="1"/>
</dbReference>
<keyword evidence="5 6" id="KW-0472">Membrane</keyword>
<dbReference type="EMBL" id="JWHR01000122">
    <property type="protein sequence ID" value="KHS56087.1"/>
    <property type="molecule type" value="Genomic_DNA"/>
</dbReference>
<dbReference type="PANTHER" id="PTHR33545">
    <property type="entry name" value="UPF0750 MEMBRANE PROTEIN YITT-RELATED"/>
    <property type="match status" value="1"/>
</dbReference>
<gene>
    <name evidence="8" type="ORF">QX51_15760</name>
</gene>
<feature type="domain" description="DUF2179" evidence="7">
    <location>
        <begin position="224"/>
        <end position="278"/>
    </location>
</feature>
<name>A0A0B3W1C3_9FIRM</name>